<keyword evidence="5" id="KW-1185">Reference proteome</keyword>
<accession>A0A165S1D6</accession>
<reference evidence="3 5" key="2">
    <citation type="submission" date="2016-06" db="EMBL/GenBank/DDBJ databases">
        <title>Genome sequence of Oerskovia enterophila DSM 43852.</title>
        <authorList>
            <person name="Poehlein A."/>
            <person name="Jag V."/>
            <person name="Bengelsdorf F.R."/>
            <person name="Daniel R."/>
            <person name="Duerre P."/>
        </authorList>
    </citation>
    <scope>NUCLEOTIDE SEQUENCE [LARGE SCALE GENOMIC DNA]</scope>
    <source>
        <strain evidence="3 5">DSM 43852</strain>
    </source>
</reference>
<dbReference type="Proteomes" id="UP000076447">
    <property type="component" value="Unassembled WGS sequence"/>
</dbReference>
<dbReference type="OrthoDB" id="3692045at2"/>
<sequence>MAWLDAIGDLNWWAVLVATASTFLVGFLFYASGALGRRWAGLVGLTEEEMNSSAGAGPRFVATGIASLLTAILLGALILATGVEGLWEGLLFGAVVGLVLRAGAHVIHNGFAHLPTQLTVIDGLHDVLSLAVMGAILGVWQ</sequence>
<dbReference type="PATRIC" id="fig|43678.3.peg.1924"/>
<organism evidence="2 4">
    <name type="scientific">Oerskovia enterophila</name>
    <dbReference type="NCBI Taxonomy" id="43678"/>
    <lineage>
        <taxon>Bacteria</taxon>
        <taxon>Bacillati</taxon>
        <taxon>Actinomycetota</taxon>
        <taxon>Actinomycetes</taxon>
        <taxon>Micrococcales</taxon>
        <taxon>Cellulomonadaceae</taxon>
        <taxon>Oerskovia</taxon>
    </lineage>
</organism>
<evidence type="ECO:0000313" key="4">
    <source>
        <dbReference type="Proteomes" id="UP000076447"/>
    </source>
</evidence>
<feature type="transmembrane region" description="Helical" evidence="1">
    <location>
        <begin position="60"/>
        <end position="83"/>
    </location>
</feature>
<dbReference type="EMBL" id="LRIE01000070">
    <property type="protein sequence ID" value="KZM35415.1"/>
    <property type="molecule type" value="Genomic_DNA"/>
</dbReference>
<gene>
    <name evidence="3" type="ORF">OERS_13580</name>
    <name evidence="2" type="ORF">OJAG_18450</name>
</gene>
<keyword evidence="1" id="KW-0812">Transmembrane</keyword>
<evidence type="ECO:0000313" key="2">
    <source>
        <dbReference type="EMBL" id="KZM35415.1"/>
    </source>
</evidence>
<keyword evidence="1" id="KW-1133">Transmembrane helix</keyword>
<proteinExistence type="predicted"/>
<feature type="transmembrane region" description="Helical" evidence="1">
    <location>
        <begin position="12"/>
        <end position="31"/>
    </location>
</feature>
<dbReference type="Proteomes" id="UP000093412">
    <property type="component" value="Unassembled WGS sequence"/>
</dbReference>
<feature type="transmembrane region" description="Helical" evidence="1">
    <location>
        <begin position="89"/>
        <end position="107"/>
    </location>
</feature>
<evidence type="ECO:0000313" key="5">
    <source>
        <dbReference type="Proteomes" id="UP000093412"/>
    </source>
</evidence>
<name>A0A165S1D6_9CELL</name>
<dbReference type="STRING" id="43678.OJAG_18450"/>
<dbReference type="EMBL" id="MAQA01000012">
    <property type="protein sequence ID" value="OCI31852.1"/>
    <property type="molecule type" value="Genomic_DNA"/>
</dbReference>
<evidence type="ECO:0000313" key="3">
    <source>
        <dbReference type="EMBL" id="OCI31852.1"/>
    </source>
</evidence>
<evidence type="ECO:0008006" key="6">
    <source>
        <dbReference type="Google" id="ProtNLM"/>
    </source>
</evidence>
<comment type="caution">
    <text evidence="2">The sequence shown here is derived from an EMBL/GenBank/DDBJ whole genome shotgun (WGS) entry which is preliminary data.</text>
</comment>
<reference evidence="2 4" key="1">
    <citation type="submission" date="2016-01" db="EMBL/GenBank/DDBJ databases">
        <title>Genome sequence of Oerskovia enterophila VJag, an agar and cellulose degrading bacterium.</title>
        <authorList>
            <person name="Poehlein A."/>
            <person name="Jag V."/>
            <person name="Bengelsdorf F."/>
            <person name="Duerre P."/>
            <person name="Daniel R."/>
        </authorList>
    </citation>
    <scope>NUCLEOTIDE SEQUENCE [LARGE SCALE GENOMIC DNA]</scope>
    <source>
        <strain evidence="2 4">VJag</strain>
    </source>
</reference>
<dbReference type="Pfam" id="PF08570">
    <property type="entry name" value="DUF1761"/>
    <property type="match status" value="1"/>
</dbReference>
<dbReference type="InterPro" id="IPR013879">
    <property type="entry name" value="DUF1761"/>
</dbReference>
<dbReference type="AlphaFoldDB" id="A0A165S1D6"/>
<evidence type="ECO:0000256" key="1">
    <source>
        <dbReference type="SAM" id="Phobius"/>
    </source>
</evidence>
<protein>
    <recommendedName>
        <fullName evidence="6">DUF1761 domain-containing protein</fullName>
    </recommendedName>
</protein>
<feature type="transmembrane region" description="Helical" evidence="1">
    <location>
        <begin position="119"/>
        <end position="140"/>
    </location>
</feature>
<dbReference type="RefSeq" id="WP_068625210.1">
    <property type="nucleotide sequence ID" value="NZ_LRIE01000070.1"/>
</dbReference>
<keyword evidence="1" id="KW-0472">Membrane</keyword>